<proteinExistence type="predicted"/>
<evidence type="ECO:0000313" key="1">
    <source>
        <dbReference type="EMBL" id="KAJ8886583.1"/>
    </source>
</evidence>
<keyword evidence="2" id="KW-1185">Reference proteome</keyword>
<reference evidence="1 2" key="1">
    <citation type="submission" date="2023-02" db="EMBL/GenBank/DDBJ databases">
        <title>LHISI_Scaffold_Assembly.</title>
        <authorList>
            <person name="Stuart O.P."/>
            <person name="Cleave R."/>
            <person name="Magrath M.J.L."/>
            <person name="Mikheyev A.S."/>
        </authorList>
    </citation>
    <scope>NUCLEOTIDE SEQUENCE [LARGE SCALE GENOMIC DNA]</scope>
    <source>
        <strain evidence="1">Daus_M_001</strain>
        <tissue evidence="1">Leg muscle</tissue>
    </source>
</reference>
<organism evidence="1 2">
    <name type="scientific">Dryococelus australis</name>
    <dbReference type="NCBI Taxonomy" id="614101"/>
    <lineage>
        <taxon>Eukaryota</taxon>
        <taxon>Metazoa</taxon>
        <taxon>Ecdysozoa</taxon>
        <taxon>Arthropoda</taxon>
        <taxon>Hexapoda</taxon>
        <taxon>Insecta</taxon>
        <taxon>Pterygota</taxon>
        <taxon>Neoptera</taxon>
        <taxon>Polyneoptera</taxon>
        <taxon>Phasmatodea</taxon>
        <taxon>Verophasmatodea</taxon>
        <taxon>Anareolatae</taxon>
        <taxon>Phasmatidae</taxon>
        <taxon>Eurycanthinae</taxon>
        <taxon>Dryococelus</taxon>
    </lineage>
</organism>
<comment type="caution">
    <text evidence="1">The sequence shown here is derived from an EMBL/GenBank/DDBJ whole genome shotgun (WGS) entry which is preliminary data.</text>
</comment>
<dbReference type="EMBL" id="JARBHB010000004">
    <property type="protein sequence ID" value="KAJ8886583.1"/>
    <property type="molecule type" value="Genomic_DNA"/>
</dbReference>
<feature type="non-terminal residue" evidence="1">
    <location>
        <position position="154"/>
    </location>
</feature>
<protein>
    <submittedName>
        <fullName evidence="1">Uncharacterized protein</fullName>
    </submittedName>
</protein>
<accession>A0ABQ9HRU2</accession>
<gene>
    <name evidence="1" type="ORF">PR048_012795</name>
</gene>
<dbReference type="Proteomes" id="UP001159363">
    <property type="component" value="Chromosome X"/>
</dbReference>
<evidence type="ECO:0000313" key="2">
    <source>
        <dbReference type="Proteomes" id="UP001159363"/>
    </source>
</evidence>
<name>A0ABQ9HRU2_9NEOP</name>
<sequence>MVKAPKQPALYPSTNAIDIYQPSCSNKITVEGISIPRQGSSFLVSPKAIMPVSKTSLSKKKMTVHRNHGKTAILTEFPYENELLSLNTKLPMKLKPKQTISKIDSSKDDSCLYCCELYSASTEGCINCVVCKMWFRNSCAGVNEYDDEAVHVSP</sequence>